<dbReference type="Pfam" id="PF08240">
    <property type="entry name" value="ADH_N"/>
    <property type="match status" value="1"/>
</dbReference>
<dbReference type="SUPFAM" id="SSF51735">
    <property type="entry name" value="NAD(P)-binding Rossmann-fold domains"/>
    <property type="match status" value="1"/>
</dbReference>
<comment type="cofactor">
    <cofactor evidence="1 8">
        <name>Zn(2+)</name>
        <dbReference type="ChEBI" id="CHEBI:29105"/>
    </cofactor>
</comment>
<evidence type="ECO:0000256" key="2">
    <source>
        <dbReference type="ARBA" id="ARBA00004921"/>
    </source>
</evidence>
<sequence>MATEIVSPQPGGNASEGVTAGTKTPVWIINATRPSQGVGDVICEDRTVLSNKVINPALYVTNERKIMVAPAPILDPKPDEVLLHVKVTGICGSDVHLWKSGGIGPQRVESTYILGHETAGVVVKLGSNVRDFKVGDRVAVEPQMPCDQCYLCREGRHNLCQGVAFSGVYPTNGSLQRFKTHAAKWLHKIPDTISYTQAALLEPLSVILHAINQSKLSVGKGVSIHGAGPIGLVALVAARASGAYPISITDIEPGRLEFAKKLVPTVFTYQSQRDAIPEENAINIRKLFGAGVPSQVAVTENEYSAPITCLECTGIESSVATAAYTCRRGGSVMVIGVGKSTMNNVPFMHFSLSEVRCPVVCIISTHYAQIDLKFINRYRDTWPAGIQAMKGGIINLDALVTHTFPLEQADEALTLASDPSKGSIKVHVVDDVDVQIVGL</sequence>
<dbReference type="InterPro" id="IPR013154">
    <property type="entry name" value="ADH-like_N"/>
</dbReference>
<keyword evidence="4 8" id="KW-0479">Metal-binding</keyword>
<dbReference type="SUPFAM" id="SSF50129">
    <property type="entry name" value="GroES-like"/>
    <property type="match status" value="1"/>
</dbReference>
<evidence type="ECO:0000256" key="5">
    <source>
        <dbReference type="ARBA" id="ARBA00022833"/>
    </source>
</evidence>
<dbReference type="Gene3D" id="3.40.50.720">
    <property type="entry name" value="NAD(P)-binding Rossmann-like Domain"/>
    <property type="match status" value="1"/>
</dbReference>
<comment type="similarity">
    <text evidence="3 8">Belongs to the zinc-containing alcohol dehydrogenase family.</text>
</comment>
<dbReference type="PANTHER" id="PTHR43161">
    <property type="entry name" value="SORBITOL DEHYDROGENASE"/>
    <property type="match status" value="1"/>
</dbReference>
<dbReference type="InterPro" id="IPR045306">
    <property type="entry name" value="SDH-like"/>
</dbReference>
<keyword evidence="12" id="KW-1185">Reference proteome</keyword>
<feature type="domain" description="Alcohol dehydrogenase-like N-terminal" evidence="10">
    <location>
        <begin position="77"/>
        <end position="191"/>
    </location>
</feature>
<dbReference type="InterPro" id="IPR036291">
    <property type="entry name" value="NAD(P)-bd_dom_sf"/>
</dbReference>
<evidence type="ECO:0000256" key="1">
    <source>
        <dbReference type="ARBA" id="ARBA00001947"/>
    </source>
</evidence>
<evidence type="ECO:0000256" key="4">
    <source>
        <dbReference type="ARBA" id="ARBA00022723"/>
    </source>
</evidence>
<dbReference type="InterPro" id="IPR002328">
    <property type="entry name" value="ADH_Zn_CS"/>
</dbReference>
<keyword evidence="7" id="KW-0520">NAD</keyword>
<dbReference type="OrthoDB" id="2148442at2759"/>
<dbReference type="Pfam" id="PF00107">
    <property type="entry name" value="ADH_zinc_N"/>
    <property type="match status" value="1"/>
</dbReference>
<dbReference type="AlphaFoldDB" id="A0A8H3IM16"/>
<dbReference type="Proteomes" id="UP000664169">
    <property type="component" value="Unassembled WGS sequence"/>
</dbReference>
<evidence type="ECO:0000256" key="8">
    <source>
        <dbReference type="RuleBase" id="RU361277"/>
    </source>
</evidence>
<organism evidence="11 12">
    <name type="scientific">Gomphillus americanus</name>
    <dbReference type="NCBI Taxonomy" id="1940652"/>
    <lineage>
        <taxon>Eukaryota</taxon>
        <taxon>Fungi</taxon>
        <taxon>Dikarya</taxon>
        <taxon>Ascomycota</taxon>
        <taxon>Pezizomycotina</taxon>
        <taxon>Lecanoromycetes</taxon>
        <taxon>OSLEUM clade</taxon>
        <taxon>Ostropomycetidae</taxon>
        <taxon>Ostropales</taxon>
        <taxon>Graphidaceae</taxon>
        <taxon>Gomphilloideae</taxon>
        <taxon>Gomphillus</taxon>
    </lineage>
</organism>
<evidence type="ECO:0000313" key="12">
    <source>
        <dbReference type="Proteomes" id="UP000664169"/>
    </source>
</evidence>
<dbReference type="GO" id="GO:0008270">
    <property type="term" value="F:zinc ion binding"/>
    <property type="evidence" value="ECO:0007669"/>
    <property type="project" value="InterPro"/>
</dbReference>
<feature type="domain" description="Alcohol dehydrogenase-like C-terminal" evidence="9">
    <location>
        <begin position="229"/>
        <end position="357"/>
    </location>
</feature>
<dbReference type="EMBL" id="CAJPDQ010000020">
    <property type="protein sequence ID" value="CAF9923948.1"/>
    <property type="molecule type" value="Genomic_DNA"/>
</dbReference>
<protein>
    <recommendedName>
        <fullName evidence="13">Enoyl reductase (ER) domain-containing protein</fullName>
    </recommendedName>
</protein>
<evidence type="ECO:0000313" key="11">
    <source>
        <dbReference type="EMBL" id="CAF9923948.1"/>
    </source>
</evidence>
<dbReference type="FunFam" id="3.40.50.720:FF:000068">
    <property type="entry name" value="Sorbitol dehydrogenase"/>
    <property type="match status" value="1"/>
</dbReference>
<evidence type="ECO:0000256" key="7">
    <source>
        <dbReference type="ARBA" id="ARBA00023027"/>
    </source>
</evidence>
<keyword evidence="6" id="KW-0560">Oxidoreductase</keyword>
<dbReference type="InterPro" id="IPR011032">
    <property type="entry name" value="GroES-like_sf"/>
</dbReference>
<dbReference type="PROSITE" id="PS00059">
    <property type="entry name" value="ADH_ZINC"/>
    <property type="match status" value="1"/>
</dbReference>
<evidence type="ECO:0000259" key="9">
    <source>
        <dbReference type="Pfam" id="PF00107"/>
    </source>
</evidence>
<keyword evidence="5 8" id="KW-0862">Zinc</keyword>
<reference evidence="11" key="1">
    <citation type="submission" date="2021-03" db="EMBL/GenBank/DDBJ databases">
        <authorList>
            <person name="Tagirdzhanova G."/>
        </authorList>
    </citation>
    <scope>NUCLEOTIDE SEQUENCE</scope>
</reference>
<comment type="pathway">
    <text evidence="2">Carbohydrate degradation.</text>
</comment>
<dbReference type="PANTHER" id="PTHR43161:SF4">
    <property type="entry name" value="D-XYLULOSE REDUCTASE"/>
    <property type="match status" value="1"/>
</dbReference>
<evidence type="ECO:0008006" key="13">
    <source>
        <dbReference type="Google" id="ProtNLM"/>
    </source>
</evidence>
<comment type="caution">
    <text evidence="11">The sequence shown here is derived from an EMBL/GenBank/DDBJ whole genome shotgun (WGS) entry which is preliminary data.</text>
</comment>
<proteinExistence type="inferred from homology"/>
<dbReference type="Gene3D" id="3.90.180.10">
    <property type="entry name" value="Medium-chain alcohol dehydrogenases, catalytic domain"/>
    <property type="match status" value="1"/>
</dbReference>
<gene>
    <name evidence="11" type="ORF">GOMPHAMPRED_003496</name>
</gene>
<evidence type="ECO:0000256" key="3">
    <source>
        <dbReference type="ARBA" id="ARBA00008072"/>
    </source>
</evidence>
<name>A0A8H3IM16_9LECA</name>
<accession>A0A8H3IM16</accession>
<dbReference type="GO" id="GO:0003939">
    <property type="term" value="F:L-iditol 2-dehydrogenase (NAD+) activity"/>
    <property type="evidence" value="ECO:0007669"/>
    <property type="project" value="TreeGrafter"/>
</dbReference>
<dbReference type="GO" id="GO:0006062">
    <property type="term" value="P:sorbitol catabolic process"/>
    <property type="evidence" value="ECO:0007669"/>
    <property type="project" value="TreeGrafter"/>
</dbReference>
<evidence type="ECO:0000256" key="6">
    <source>
        <dbReference type="ARBA" id="ARBA00023002"/>
    </source>
</evidence>
<dbReference type="InterPro" id="IPR013149">
    <property type="entry name" value="ADH-like_C"/>
</dbReference>
<dbReference type="CDD" id="cd05285">
    <property type="entry name" value="sorbitol_DH"/>
    <property type="match status" value="1"/>
</dbReference>
<evidence type="ECO:0000259" key="10">
    <source>
        <dbReference type="Pfam" id="PF08240"/>
    </source>
</evidence>